<evidence type="ECO:0008006" key="3">
    <source>
        <dbReference type="Google" id="ProtNLM"/>
    </source>
</evidence>
<evidence type="ECO:0000313" key="2">
    <source>
        <dbReference type="Proteomes" id="UP000290624"/>
    </source>
</evidence>
<evidence type="ECO:0000313" key="1">
    <source>
        <dbReference type="EMBL" id="RXW32140.1"/>
    </source>
</evidence>
<dbReference type="EMBL" id="PPCV01000005">
    <property type="protein sequence ID" value="RXW32140.1"/>
    <property type="molecule type" value="Genomic_DNA"/>
</dbReference>
<dbReference type="Pfam" id="PF11209">
    <property type="entry name" value="LmeA"/>
    <property type="match status" value="1"/>
</dbReference>
<name>A0A4Q2EEW5_9ACTN</name>
<sequence>MRFLRNLLVTIVVLLVLLGVGVVATDGMLRDEVERRAAAQIQKPAGFAQKPTVTVEGFPLAYFVLIHEIPAVRVRGDSLTAQVGSNTTVRLSAVDVTLHQVRVQPRTVESEQVSGTAAVSYADLGAGLGLTASPAAAGLVTFTSEATVLGHKIPIHVTGRLAVDQAAQTVAMVDSAIDVGGVSVPSQVSKQVVAAMLKPVHLPLPYGLKLTDIDAGADGVTLHVSGANVSIPHSR</sequence>
<organism evidence="1 2">
    <name type="scientific">Propioniciclava flava</name>
    <dbReference type="NCBI Taxonomy" id="2072026"/>
    <lineage>
        <taxon>Bacteria</taxon>
        <taxon>Bacillati</taxon>
        <taxon>Actinomycetota</taxon>
        <taxon>Actinomycetes</taxon>
        <taxon>Propionibacteriales</taxon>
        <taxon>Propionibacteriaceae</taxon>
        <taxon>Propioniciclava</taxon>
    </lineage>
</organism>
<dbReference type="AlphaFoldDB" id="A0A4Q2EEW5"/>
<proteinExistence type="predicted"/>
<accession>A0A4Q2EEW5</accession>
<comment type="caution">
    <text evidence="1">The sequence shown here is derived from an EMBL/GenBank/DDBJ whole genome shotgun (WGS) entry which is preliminary data.</text>
</comment>
<dbReference type="Proteomes" id="UP000290624">
    <property type="component" value="Unassembled WGS sequence"/>
</dbReference>
<protein>
    <recommendedName>
        <fullName evidence="3">DUF2993 domain-containing protein</fullName>
    </recommendedName>
</protein>
<dbReference type="OrthoDB" id="3215846at2"/>
<gene>
    <name evidence="1" type="ORF">C1706_08860</name>
</gene>
<dbReference type="InterPro" id="IPR021373">
    <property type="entry name" value="DUF2993"/>
</dbReference>
<reference evidence="1 2" key="1">
    <citation type="submission" date="2018-01" db="EMBL/GenBank/DDBJ databases">
        <title>Lactibacter flavus gen. nov., sp. nov., a novel bacterium of the family Propionibacteriaceae isolated from raw milk and dairy products.</title>
        <authorList>
            <person name="Wenning M."/>
            <person name="Breitenwieser F."/>
            <person name="Huptas C."/>
            <person name="von Neubeck M."/>
            <person name="Busse H.-J."/>
            <person name="Scherer S."/>
        </authorList>
    </citation>
    <scope>NUCLEOTIDE SEQUENCE [LARGE SCALE GENOMIC DNA]</scope>
    <source>
        <strain evidence="1 2">VG341</strain>
    </source>
</reference>
<keyword evidence="2" id="KW-1185">Reference proteome</keyword>
<dbReference type="RefSeq" id="WP_129458878.1">
    <property type="nucleotide sequence ID" value="NZ_PPCV01000005.1"/>
</dbReference>